<dbReference type="RefSeq" id="WP_003438808.1">
    <property type="nucleotide sequence ID" value="NZ_AP031492.1"/>
</dbReference>
<sequence>MLKVIATGYDGKMGKILADTIREDNELELVCVAARGLDSYEGDLKIYEDMSTIVEEADVVIDFSHHSNLDNILSYVLKTKTPLVIATTGYNDDEMNKIREAAKVIPVFQSYNMSLGVNVLVKLVKDAAKLLEGFDIEIIEKHHNRKVDAPSGTAVMIANAIKEVLPNVENNYGRYGRSAKRQPNEVGIHAIRGGNIVGEHDALFAGDNEVLTISHQAQSRGIFASGSIAAAKYLVKQKPGFYNMDSMLG</sequence>
<dbReference type="GO" id="GO:0005829">
    <property type="term" value="C:cytosol"/>
    <property type="evidence" value="ECO:0007669"/>
    <property type="project" value="TreeGrafter"/>
</dbReference>
<comment type="caution">
    <text evidence="9">Lacks conserved residue(s) required for the propagation of feature annotation.</text>
</comment>
<evidence type="ECO:0000313" key="17">
    <source>
        <dbReference type="EMBL" id="SJS61744.1"/>
    </source>
</evidence>
<dbReference type="EMBL" id="FUPS01000008">
    <property type="protein sequence ID" value="SJS61744.1"/>
    <property type="molecule type" value="Genomic_DNA"/>
</dbReference>
<gene>
    <name evidence="9 15" type="primary">dapB</name>
    <name evidence="18" type="synonym">dapB1</name>
    <name evidence="17" type="synonym">dapB_2</name>
    <name evidence="15" type="ORF">BN1095_520022</name>
    <name evidence="14" type="ORF">BN1096_740054</name>
    <name evidence="13" type="ORF">BN1097_500042</name>
    <name evidence="16" type="ORF">KRM00_002568</name>
    <name evidence="18" type="ORF">SAMEA1402399_03339</name>
    <name evidence="17" type="ORF">SAMEA3375112_02526</name>
</gene>
<comment type="subunit">
    <text evidence="9">Homotetramer.</text>
</comment>
<feature type="active site" description="Proton donor/acceptor" evidence="9">
    <location>
        <position position="142"/>
    </location>
</feature>
<evidence type="ECO:0000256" key="5">
    <source>
        <dbReference type="ARBA" id="ARBA00022915"/>
    </source>
</evidence>
<dbReference type="GO" id="GO:0051287">
    <property type="term" value="F:NAD binding"/>
    <property type="evidence" value="ECO:0007669"/>
    <property type="project" value="UniProtKB-UniRule"/>
</dbReference>
<dbReference type="GO" id="GO:0050661">
    <property type="term" value="F:NADP binding"/>
    <property type="evidence" value="ECO:0007669"/>
    <property type="project" value="UniProtKB-UniRule"/>
</dbReference>
<feature type="domain" description="Dihydrodipicolinate reductase N-terminal" evidence="11">
    <location>
        <begin position="3"/>
        <end position="113"/>
    </location>
</feature>
<reference evidence="15" key="1">
    <citation type="submission" date="2014-07" db="EMBL/GenBank/DDBJ databases">
        <authorList>
            <person name="Monot Marc"/>
        </authorList>
    </citation>
    <scope>NUCLEOTIDE SEQUENCE</scope>
    <source>
        <strain evidence="15">7032989</strain>
        <strain evidence="13">7032994</strain>
    </source>
</reference>
<feature type="binding site" evidence="9">
    <location>
        <begin position="110"/>
        <end position="113"/>
    </location>
    <ligand>
        <name>NAD(+)</name>
        <dbReference type="ChEBI" id="CHEBI:57540"/>
    </ligand>
</feature>
<reference evidence="16" key="3">
    <citation type="journal article" date="2018" name="Genome Biol.">
        <title>SKESA: strategic k-mer extension for scrupulous assemblies.</title>
        <authorList>
            <person name="Souvorov A."/>
            <person name="Agarwala R."/>
            <person name="Lipman D.J."/>
        </authorList>
    </citation>
    <scope>NUCLEOTIDE SEQUENCE</scope>
    <source>
        <strain evidence="16">HN1000</strain>
    </source>
</reference>
<feature type="binding site" evidence="9">
    <location>
        <position position="143"/>
    </location>
    <ligand>
        <name>(S)-2,3,4,5-tetrahydrodipicolinate</name>
        <dbReference type="ChEBI" id="CHEBI:16845"/>
    </ligand>
</feature>
<evidence type="ECO:0000256" key="9">
    <source>
        <dbReference type="HAMAP-Rule" id="MF_00102"/>
    </source>
</evidence>
<evidence type="ECO:0000313" key="13">
    <source>
        <dbReference type="EMBL" id="CDS85435.1"/>
    </source>
</evidence>
<evidence type="ECO:0000256" key="1">
    <source>
        <dbReference type="ARBA" id="ARBA00006642"/>
    </source>
</evidence>
<comment type="catalytic activity">
    <reaction evidence="9">
        <text>(S)-2,3,4,5-tetrahydrodipicolinate + NADP(+) + H2O = (2S,4S)-4-hydroxy-2,3,4,5-tetrahydrodipicolinate + NADPH + H(+)</text>
        <dbReference type="Rhea" id="RHEA:35331"/>
        <dbReference type="ChEBI" id="CHEBI:15377"/>
        <dbReference type="ChEBI" id="CHEBI:15378"/>
        <dbReference type="ChEBI" id="CHEBI:16845"/>
        <dbReference type="ChEBI" id="CHEBI:57783"/>
        <dbReference type="ChEBI" id="CHEBI:58349"/>
        <dbReference type="ChEBI" id="CHEBI:67139"/>
        <dbReference type="EC" id="1.17.1.8"/>
    </reaction>
</comment>
<dbReference type="PANTHER" id="PTHR20836:SF7">
    <property type="entry name" value="4-HYDROXY-TETRAHYDRODIPICOLINATE REDUCTASE"/>
    <property type="match status" value="1"/>
</dbReference>
<evidence type="ECO:0000256" key="3">
    <source>
        <dbReference type="ARBA" id="ARBA00022605"/>
    </source>
</evidence>
<dbReference type="GO" id="GO:0016726">
    <property type="term" value="F:oxidoreductase activity, acting on CH or CH2 groups, NAD or NADP as acceptor"/>
    <property type="evidence" value="ECO:0007669"/>
    <property type="project" value="UniProtKB-UniRule"/>
</dbReference>
<dbReference type="Pfam" id="PF05173">
    <property type="entry name" value="DapB_C"/>
    <property type="match status" value="1"/>
</dbReference>
<dbReference type="Pfam" id="PF01113">
    <property type="entry name" value="DapB_N"/>
    <property type="match status" value="1"/>
</dbReference>
<dbReference type="InterPro" id="IPR000846">
    <property type="entry name" value="DapB_N"/>
</dbReference>
<dbReference type="Gene3D" id="3.40.50.720">
    <property type="entry name" value="NAD(P)-binding Rossmann-like Domain"/>
    <property type="match status" value="1"/>
</dbReference>
<evidence type="ECO:0000313" key="20">
    <source>
        <dbReference type="Proteomes" id="UP000411588"/>
    </source>
</evidence>
<reference evidence="16" key="4">
    <citation type="submission" date="2021-06" db="EMBL/GenBank/DDBJ databases">
        <authorList>
            <consortium name="NCBI Pathogen Detection Project"/>
        </authorList>
    </citation>
    <scope>NUCLEOTIDE SEQUENCE</scope>
    <source>
        <strain evidence="16">HN1000</strain>
    </source>
</reference>
<dbReference type="AlphaFoldDB" id="A0A031WJY6"/>
<dbReference type="NCBIfam" id="TIGR00036">
    <property type="entry name" value="dapB"/>
    <property type="match status" value="1"/>
</dbReference>
<dbReference type="InterPro" id="IPR022663">
    <property type="entry name" value="DapB_C"/>
</dbReference>
<dbReference type="EMBL" id="DAEPXK010000029">
    <property type="protein sequence ID" value="HBH1543063.1"/>
    <property type="molecule type" value="Genomic_DNA"/>
</dbReference>
<dbReference type="Proteomes" id="UP000411588">
    <property type="component" value="Unassembled WGS sequence"/>
</dbReference>
<dbReference type="PROSITE" id="PS01298">
    <property type="entry name" value="DAPB"/>
    <property type="match status" value="1"/>
</dbReference>
<evidence type="ECO:0000313" key="14">
    <source>
        <dbReference type="EMBL" id="CDS89332.1"/>
    </source>
</evidence>
<dbReference type="CDD" id="cd02274">
    <property type="entry name" value="DHDPR_N"/>
    <property type="match status" value="1"/>
</dbReference>
<dbReference type="PIRSF" id="PIRSF000161">
    <property type="entry name" value="DHPR"/>
    <property type="match status" value="1"/>
</dbReference>
<keyword evidence="4 9" id="KW-0521">NADP</keyword>
<dbReference type="SUPFAM" id="SSF51735">
    <property type="entry name" value="NAD(P)-binding Rossmann-fold domains"/>
    <property type="match status" value="1"/>
</dbReference>
<evidence type="ECO:0000256" key="4">
    <source>
        <dbReference type="ARBA" id="ARBA00022857"/>
    </source>
</evidence>
<feature type="binding site" evidence="9">
    <location>
        <begin position="8"/>
        <end position="13"/>
    </location>
    <ligand>
        <name>NAD(+)</name>
        <dbReference type="ChEBI" id="CHEBI:57540"/>
    </ligand>
</feature>
<evidence type="ECO:0000313" key="16">
    <source>
        <dbReference type="EMBL" id="HBH1543063.1"/>
    </source>
</evidence>
<organism evidence="15">
    <name type="scientific">Clostridioides difficile</name>
    <name type="common">Peptoclostridium difficile</name>
    <dbReference type="NCBI Taxonomy" id="1496"/>
    <lineage>
        <taxon>Bacteria</taxon>
        <taxon>Bacillati</taxon>
        <taxon>Bacillota</taxon>
        <taxon>Clostridia</taxon>
        <taxon>Peptostreptococcales</taxon>
        <taxon>Peptostreptococcaceae</taxon>
        <taxon>Clostridioides</taxon>
    </lineage>
</organism>
<dbReference type="Proteomes" id="UP000878956">
    <property type="component" value="Unassembled WGS sequence"/>
</dbReference>
<dbReference type="KEGG" id="pdf:CD630DERM_32260"/>
<dbReference type="GeneID" id="66355645"/>
<dbReference type="EMBL" id="LK932529">
    <property type="protein sequence ID" value="CDS89332.1"/>
    <property type="molecule type" value="Genomic_DNA"/>
</dbReference>
<keyword evidence="5 9" id="KW-0220">Diaminopimelate biosynthesis</keyword>
<dbReference type="Proteomes" id="UP000189137">
    <property type="component" value="Unassembled WGS sequence"/>
</dbReference>
<feature type="active site" description="Proton donor" evidence="9">
    <location>
        <position position="146"/>
    </location>
</feature>
<comment type="similarity">
    <text evidence="1 9">Belongs to the DapB family.</text>
</comment>
<comment type="pathway">
    <text evidence="9">Amino-acid biosynthesis; L-lysine biosynthesis via DAP pathway; (S)-tetrahydrodipicolinate from L-aspartate: step 4/4.</text>
</comment>
<name>A0A031WJY6_CLODI</name>
<evidence type="ECO:0000313" key="19">
    <source>
        <dbReference type="Proteomes" id="UP000189137"/>
    </source>
</evidence>
<evidence type="ECO:0000256" key="7">
    <source>
        <dbReference type="ARBA" id="ARBA00023027"/>
    </source>
</evidence>
<keyword evidence="3 9" id="KW-0028">Amino-acid biosynthesis</keyword>
<feature type="binding site" evidence="9">
    <location>
        <position position="35"/>
    </location>
    <ligand>
        <name>NADP(+)</name>
        <dbReference type="ChEBI" id="CHEBI:58349"/>
    </ligand>
</feature>
<evidence type="ECO:0000259" key="12">
    <source>
        <dbReference type="Pfam" id="PF05173"/>
    </source>
</evidence>
<feature type="binding site" evidence="9">
    <location>
        <begin position="86"/>
        <end position="88"/>
    </location>
    <ligand>
        <name>NAD(+)</name>
        <dbReference type="ChEBI" id="CHEBI:57540"/>
    </ligand>
</feature>
<keyword evidence="7 9" id="KW-0520">NAD</keyword>
<evidence type="ECO:0000313" key="15">
    <source>
        <dbReference type="EMBL" id="CDT50111.1"/>
    </source>
</evidence>
<keyword evidence="8 9" id="KW-0457">Lysine biosynthesis</keyword>
<dbReference type="EMBL" id="CAADAN010000015">
    <property type="protein sequence ID" value="VFD34983.1"/>
    <property type="molecule type" value="Genomic_DNA"/>
</dbReference>
<dbReference type="EC" id="1.17.1.8" evidence="9 10"/>
<dbReference type="Gene3D" id="3.30.360.10">
    <property type="entry name" value="Dihydrodipicolinate Reductase, domain 2"/>
    <property type="match status" value="1"/>
</dbReference>
<keyword evidence="2 9" id="KW-0963">Cytoplasm</keyword>
<dbReference type="PANTHER" id="PTHR20836">
    <property type="entry name" value="DIHYDRODIPICOLINATE REDUCTASE"/>
    <property type="match status" value="1"/>
</dbReference>
<evidence type="ECO:0000256" key="10">
    <source>
        <dbReference type="NCBIfam" id="TIGR00036"/>
    </source>
</evidence>
<dbReference type="GO" id="GO:0019877">
    <property type="term" value="P:diaminopimelate biosynthetic process"/>
    <property type="evidence" value="ECO:0007669"/>
    <property type="project" value="UniProtKB-UniRule"/>
</dbReference>
<evidence type="ECO:0000256" key="6">
    <source>
        <dbReference type="ARBA" id="ARBA00023002"/>
    </source>
</evidence>
<dbReference type="UniPathway" id="UPA00034">
    <property type="reaction ID" value="UER00018"/>
</dbReference>
<dbReference type="GO" id="GO:0008839">
    <property type="term" value="F:4-hydroxy-tetrahydrodipicolinate reductase"/>
    <property type="evidence" value="ECO:0007669"/>
    <property type="project" value="UniProtKB-UniRule"/>
</dbReference>
<dbReference type="EMBL" id="LK932388">
    <property type="protein sequence ID" value="CDS85435.1"/>
    <property type="molecule type" value="Genomic_DNA"/>
</dbReference>
<dbReference type="HAMAP" id="MF_00102">
    <property type="entry name" value="DapB"/>
    <property type="match status" value="1"/>
</dbReference>
<comment type="catalytic activity">
    <reaction evidence="9">
        <text>(S)-2,3,4,5-tetrahydrodipicolinate + NAD(+) + H2O = (2S,4S)-4-hydroxy-2,3,4,5-tetrahydrodipicolinate + NADH + H(+)</text>
        <dbReference type="Rhea" id="RHEA:35323"/>
        <dbReference type="ChEBI" id="CHEBI:15377"/>
        <dbReference type="ChEBI" id="CHEBI:15378"/>
        <dbReference type="ChEBI" id="CHEBI:16845"/>
        <dbReference type="ChEBI" id="CHEBI:57540"/>
        <dbReference type="ChEBI" id="CHEBI:57945"/>
        <dbReference type="ChEBI" id="CHEBI:67139"/>
        <dbReference type="EC" id="1.17.1.8"/>
    </reaction>
</comment>
<proteinExistence type="inferred from homology"/>
<protein>
    <recommendedName>
        <fullName evidence="9 10">4-hydroxy-tetrahydrodipicolinate reductase</fullName>
        <shortName evidence="9">HTPA reductase</shortName>
        <ecNumber evidence="9 10">1.17.1.8</ecNumber>
    </recommendedName>
</protein>
<dbReference type="GO" id="GO:0009089">
    <property type="term" value="P:lysine biosynthetic process via diaminopimelate"/>
    <property type="evidence" value="ECO:0007669"/>
    <property type="project" value="UniProtKB-UniRule"/>
</dbReference>
<dbReference type="EMBL" id="LK933205">
    <property type="protein sequence ID" value="CDT50111.1"/>
    <property type="molecule type" value="Genomic_DNA"/>
</dbReference>
<dbReference type="SUPFAM" id="SSF55347">
    <property type="entry name" value="Glyceraldehyde-3-phosphate dehydrogenase-like, C-terminal domain"/>
    <property type="match status" value="1"/>
</dbReference>
<feature type="domain" description="Dihydrodipicolinate reductase C-terminal" evidence="12">
    <location>
        <begin position="116"/>
        <end position="248"/>
    </location>
</feature>
<comment type="subcellular location">
    <subcellularLocation>
        <location evidence="9">Cytoplasm</location>
    </subcellularLocation>
</comment>
<comment type="caution">
    <text evidence="9">Was originally thought to be a dihydrodipicolinate reductase (DHDPR), catalyzing the conversion of dihydrodipicolinate to tetrahydrodipicolinate. However, it was shown in E.coli that the substrate of the enzymatic reaction is not dihydrodipicolinate (DHDP) but in fact (2S,4S)-4-hydroxy-2,3,4,5-tetrahydrodipicolinic acid (HTPA), the product released by the DapA-catalyzed reaction.</text>
</comment>
<dbReference type="InterPro" id="IPR023940">
    <property type="entry name" value="DHDPR_bac"/>
</dbReference>
<dbReference type="InterPro" id="IPR022664">
    <property type="entry name" value="DapB_N_CS"/>
</dbReference>
<evidence type="ECO:0000256" key="2">
    <source>
        <dbReference type="ARBA" id="ARBA00022490"/>
    </source>
</evidence>
<evidence type="ECO:0000313" key="18">
    <source>
        <dbReference type="EMBL" id="VFD34983.1"/>
    </source>
</evidence>
<evidence type="ECO:0000256" key="8">
    <source>
        <dbReference type="ARBA" id="ARBA00023154"/>
    </source>
</evidence>
<dbReference type="InterPro" id="IPR036291">
    <property type="entry name" value="NAD(P)-bd_dom_sf"/>
</dbReference>
<accession>A0A031WJY6</accession>
<feature type="binding site" evidence="9">
    <location>
        <begin position="152"/>
        <end position="153"/>
    </location>
    <ligand>
        <name>(S)-2,3,4,5-tetrahydrodipicolinate</name>
        <dbReference type="ChEBI" id="CHEBI:16845"/>
    </ligand>
</feature>
<keyword evidence="6 9" id="KW-0560">Oxidoreductase</keyword>
<dbReference type="PATRIC" id="fig|1496.1373.peg.1632"/>
<comment type="function">
    <text evidence="9">Catalyzes the conversion of 4-hydroxy-tetrahydrodipicolinate (HTPA) to tetrahydrodipicolinate.</text>
</comment>
<evidence type="ECO:0000259" key="11">
    <source>
        <dbReference type="Pfam" id="PF01113"/>
    </source>
</evidence>
<dbReference type="FunFam" id="3.30.360.10:FF:000009">
    <property type="entry name" value="4-hydroxy-tetrahydrodipicolinate reductase"/>
    <property type="match status" value="1"/>
</dbReference>
<reference evidence="17 19" key="2">
    <citation type="submission" date="2017-02" db="EMBL/GenBank/DDBJ databases">
        <authorList>
            <consortium name="Pathogen Informatics"/>
        </authorList>
    </citation>
    <scope>NUCLEOTIDE SEQUENCE [LARGE SCALE GENOMIC DNA]</scope>
    <source>
        <strain evidence="18">Clo34</strain>
        <strain evidence="20">clo34</strain>
        <strain evidence="17 19">VRECD0157</strain>
    </source>
</reference>